<dbReference type="Gene3D" id="2.70.70.10">
    <property type="entry name" value="Glucose Permease (Domain IIA)"/>
    <property type="match status" value="1"/>
</dbReference>
<accession>A0A7D7WA05</accession>
<proteinExistence type="predicted"/>
<sequence>MALMPMPFSNPRTYPGHSGVDFPQPRGTAIRASAAGKVLRKPRTDRGGYWTTIQYDNGAVVGYAHQDAPASIAVGARVSEGTVIGKVGSLGQNSTGPHLHMENINNATYAGMMALLDRSRVVGATPTGGSTDMSNWPARALYGEAWVKAAQQKLTAFGLYSGDIDGKDGPASQEATETLQRIGGLKDDGVFGPKTNELADLILAGRNATSRPVRDIQAKVGADPDNIWGGRTSLAAYKWQKANGLTADAIWGPASDAKAFPPAPAPTPTPVPEATPREPVYPDAIRAWNVPLASARTAGVTIDRFIIHHQGSTNDDEAYFKTKNDRGSCPTWQVKKDGTVVEFIPPDMKPSSTGSWNDRSVAVETQNVTGDVSGTDKVAGTDWVISDASHEAIAHLVVWASKHFGFPIDRTHVIGHRETGAATACPGPSMDLDGIVKRAQELAAPDPEPEVPAGSVVIVKAELLELRARVSTAIGDLQAFGQRIDGWLS</sequence>
<dbReference type="SUPFAM" id="SSF47090">
    <property type="entry name" value="PGBD-like"/>
    <property type="match status" value="1"/>
</dbReference>
<dbReference type="SUPFAM" id="SSF55846">
    <property type="entry name" value="N-acetylmuramoyl-L-alanine amidase-like"/>
    <property type="match status" value="1"/>
</dbReference>
<reference evidence="2 3" key="1">
    <citation type="journal article" date="2020" name="Front. Microbiol.">
        <title>Design of Bacterial Strain-Specific qPCR Assays Using NGS Data and Publicly Available Resources and Its Application to Track Biocontrol Strains.</title>
        <authorList>
            <person name="Hernandez I."/>
            <person name="Sant C."/>
            <person name="Martinez R."/>
            <person name="Fernandez C."/>
        </authorList>
    </citation>
    <scope>NUCLEOTIDE SEQUENCE [LARGE SCALE GENOMIC DNA]</scope>
    <source>
        <strain evidence="2 3">B24</strain>
    </source>
</reference>
<evidence type="ECO:0000313" key="3">
    <source>
        <dbReference type="Proteomes" id="UP000515708"/>
    </source>
</evidence>
<dbReference type="InterPro" id="IPR036366">
    <property type="entry name" value="PGBDSf"/>
</dbReference>
<dbReference type="Proteomes" id="UP000515708">
    <property type="component" value="Chromosome"/>
</dbReference>
<feature type="domain" description="N-acetylmuramoyl-L-alanine amidase" evidence="1">
    <location>
        <begin position="290"/>
        <end position="427"/>
    </location>
</feature>
<organism evidence="2 3">
    <name type="scientific">Microbacterium esteraromaticum</name>
    <dbReference type="NCBI Taxonomy" id="57043"/>
    <lineage>
        <taxon>Bacteria</taxon>
        <taxon>Bacillati</taxon>
        <taxon>Actinomycetota</taxon>
        <taxon>Actinomycetes</taxon>
        <taxon>Micrococcales</taxon>
        <taxon>Microbacteriaceae</taxon>
        <taxon>Microbacterium</taxon>
    </lineage>
</organism>
<dbReference type="GO" id="GO:0004222">
    <property type="term" value="F:metalloendopeptidase activity"/>
    <property type="evidence" value="ECO:0007669"/>
    <property type="project" value="TreeGrafter"/>
</dbReference>
<dbReference type="InterPro" id="IPR011055">
    <property type="entry name" value="Dup_hybrid_motif"/>
</dbReference>
<protein>
    <submittedName>
        <fullName evidence="2">Peptidoglycan DD-metalloendopeptidase family protein</fullName>
    </submittedName>
</protein>
<dbReference type="InterPro" id="IPR050570">
    <property type="entry name" value="Cell_wall_metabolism_enzyme"/>
</dbReference>
<dbReference type="Pfam" id="PF01551">
    <property type="entry name" value="Peptidase_M23"/>
    <property type="match status" value="1"/>
</dbReference>
<dbReference type="CDD" id="cd06583">
    <property type="entry name" value="PGRP"/>
    <property type="match status" value="1"/>
</dbReference>
<dbReference type="InterPro" id="IPR036505">
    <property type="entry name" value="Amidase/PGRP_sf"/>
</dbReference>
<evidence type="ECO:0000259" key="1">
    <source>
        <dbReference type="SMART" id="SM00644"/>
    </source>
</evidence>
<dbReference type="PANTHER" id="PTHR21666">
    <property type="entry name" value="PEPTIDASE-RELATED"/>
    <property type="match status" value="1"/>
</dbReference>
<dbReference type="GO" id="GO:0009253">
    <property type="term" value="P:peptidoglycan catabolic process"/>
    <property type="evidence" value="ECO:0007669"/>
    <property type="project" value="InterPro"/>
</dbReference>
<dbReference type="SMART" id="SM00644">
    <property type="entry name" value="Ami_2"/>
    <property type="match status" value="1"/>
</dbReference>
<dbReference type="AlphaFoldDB" id="A0A7D7WA05"/>
<dbReference type="GO" id="GO:0008745">
    <property type="term" value="F:N-acetylmuramoyl-L-alanine amidase activity"/>
    <property type="evidence" value="ECO:0007669"/>
    <property type="project" value="InterPro"/>
</dbReference>
<dbReference type="InterPro" id="IPR002477">
    <property type="entry name" value="Peptidoglycan-bd-like"/>
</dbReference>
<evidence type="ECO:0000313" key="2">
    <source>
        <dbReference type="EMBL" id="QMU97856.1"/>
    </source>
</evidence>
<dbReference type="Gene3D" id="3.40.80.10">
    <property type="entry name" value="Peptidoglycan recognition protein-like"/>
    <property type="match status" value="1"/>
</dbReference>
<dbReference type="SUPFAM" id="SSF51261">
    <property type="entry name" value="Duplicated hybrid motif"/>
    <property type="match status" value="1"/>
</dbReference>
<dbReference type="Pfam" id="PF01510">
    <property type="entry name" value="Amidase_2"/>
    <property type="match status" value="1"/>
</dbReference>
<gene>
    <name evidence="2" type="ORF">FVO59_12040</name>
</gene>
<dbReference type="PANTHER" id="PTHR21666:SF270">
    <property type="entry name" value="MUREIN HYDROLASE ACTIVATOR ENVC"/>
    <property type="match status" value="1"/>
</dbReference>
<dbReference type="CDD" id="cd12797">
    <property type="entry name" value="M23_peptidase"/>
    <property type="match status" value="1"/>
</dbReference>
<name>A0A7D7WA05_9MICO</name>
<dbReference type="InterPro" id="IPR002502">
    <property type="entry name" value="Amidase_domain"/>
</dbReference>
<dbReference type="EMBL" id="CP043732">
    <property type="protein sequence ID" value="QMU97856.1"/>
    <property type="molecule type" value="Genomic_DNA"/>
</dbReference>
<dbReference type="Pfam" id="PF01471">
    <property type="entry name" value="PG_binding_1"/>
    <property type="match status" value="1"/>
</dbReference>
<dbReference type="InterPro" id="IPR016047">
    <property type="entry name" value="M23ase_b-sheet_dom"/>
</dbReference>
<dbReference type="InterPro" id="IPR036365">
    <property type="entry name" value="PGBD-like_sf"/>
</dbReference>
<dbReference type="Gene3D" id="1.10.101.10">
    <property type="entry name" value="PGBD-like superfamily/PGBD"/>
    <property type="match status" value="1"/>
</dbReference>